<protein>
    <submittedName>
        <fullName evidence="3">Stage V sporulation protein AA</fullName>
    </submittedName>
</protein>
<evidence type="ECO:0000313" key="4">
    <source>
        <dbReference type="Proteomes" id="UP000886860"/>
    </source>
</evidence>
<proteinExistence type="predicted"/>
<reference evidence="3" key="2">
    <citation type="journal article" date="2021" name="PeerJ">
        <title>Extensive microbial diversity within the chicken gut microbiome revealed by metagenomics and culture.</title>
        <authorList>
            <person name="Gilroy R."/>
            <person name="Ravi A."/>
            <person name="Getino M."/>
            <person name="Pursley I."/>
            <person name="Horton D.L."/>
            <person name="Alikhan N.F."/>
            <person name="Baker D."/>
            <person name="Gharbi K."/>
            <person name="Hall N."/>
            <person name="Watson M."/>
            <person name="Adriaenssens E.M."/>
            <person name="Foster-Nyarko E."/>
            <person name="Jarju S."/>
            <person name="Secka A."/>
            <person name="Antonio M."/>
            <person name="Oren A."/>
            <person name="Chaudhuri R.R."/>
            <person name="La Ragione R."/>
            <person name="Hildebrand F."/>
            <person name="Pallen M.J."/>
        </authorList>
    </citation>
    <scope>NUCLEOTIDE SEQUENCE</scope>
    <source>
        <strain evidence="3">CHK123-3438</strain>
    </source>
</reference>
<feature type="transmembrane region" description="Helical" evidence="1">
    <location>
        <begin position="152"/>
        <end position="172"/>
    </location>
</feature>
<dbReference type="Pfam" id="PF12164">
    <property type="entry name" value="SporV_AA"/>
    <property type="match status" value="1"/>
</dbReference>
<name>A0A9D1KHF6_9FIRM</name>
<reference evidence="3" key="1">
    <citation type="submission" date="2020-10" db="EMBL/GenBank/DDBJ databases">
        <authorList>
            <person name="Gilroy R."/>
        </authorList>
    </citation>
    <scope>NUCLEOTIDE SEQUENCE</scope>
    <source>
        <strain evidence="3">CHK123-3438</strain>
    </source>
</reference>
<dbReference type="InterPro" id="IPR021997">
    <property type="entry name" value="SporV_AA"/>
</dbReference>
<keyword evidence="1" id="KW-0472">Membrane</keyword>
<accession>A0A9D1KHF6</accession>
<sequence>MSGQTGRNQDQQVYLKLNQITQVNEKDIFLKDVASVYCSDPALQNRCNALKIKTIRENKEKRYVEDALQVIEKISGLGFGIQVQNLGEADYIIDYRPPSPPHLVWQWIKTVFVCLVSFFGAAFAIMTFNNDVDVPQLFGDLYRMTTGNESDGFTILEISYSAGLAIGILVFFNHFFKWKVSADPTPLEVEMRTYEEDICKTLIEDAGRKEREVDAR</sequence>
<feature type="transmembrane region" description="Helical" evidence="1">
    <location>
        <begin position="107"/>
        <end position="128"/>
    </location>
</feature>
<dbReference type="InterPro" id="IPR038548">
    <property type="entry name" value="SporV_AA_N_sf"/>
</dbReference>
<comment type="caution">
    <text evidence="3">The sequence shown here is derived from an EMBL/GenBank/DDBJ whole genome shotgun (WGS) entry which is preliminary data.</text>
</comment>
<keyword evidence="1" id="KW-1133">Transmembrane helix</keyword>
<dbReference type="Gene3D" id="2.60.480.10">
    <property type="entry name" value="eubacterium ventriosum atcc domain"/>
    <property type="match status" value="1"/>
</dbReference>
<evidence type="ECO:0000259" key="2">
    <source>
        <dbReference type="Pfam" id="PF12164"/>
    </source>
</evidence>
<dbReference type="EMBL" id="DVKS01000185">
    <property type="protein sequence ID" value="HIT42612.1"/>
    <property type="molecule type" value="Genomic_DNA"/>
</dbReference>
<feature type="domain" description="Stage V sporulation protein AA" evidence="2">
    <location>
        <begin position="11"/>
        <end position="96"/>
    </location>
</feature>
<gene>
    <name evidence="3" type="ORF">IAB60_11070</name>
</gene>
<keyword evidence="1" id="KW-0812">Transmembrane</keyword>
<evidence type="ECO:0000256" key="1">
    <source>
        <dbReference type="SAM" id="Phobius"/>
    </source>
</evidence>
<dbReference type="AlphaFoldDB" id="A0A9D1KHF6"/>
<evidence type="ECO:0000313" key="3">
    <source>
        <dbReference type="EMBL" id="HIT42612.1"/>
    </source>
</evidence>
<dbReference type="Proteomes" id="UP000886860">
    <property type="component" value="Unassembled WGS sequence"/>
</dbReference>
<organism evidence="3 4">
    <name type="scientific">Candidatus Caccovicinus merdipullorum</name>
    <dbReference type="NCBI Taxonomy" id="2840724"/>
    <lineage>
        <taxon>Bacteria</taxon>
        <taxon>Bacillati</taxon>
        <taxon>Bacillota</taxon>
        <taxon>Clostridia</taxon>
        <taxon>Eubacteriales</taxon>
        <taxon>Candidatus Caccovicinus</taxon>
    </lineage>
</organism>